<name>A0AAW2EXS9_9HYME</name>
<dbReference type="GO" id="GO:0005730">
    <property type="term" value="C:nucleolus"/>
    <property type="evidence" value="ECO:0007669"/>
    <property type="project" value="TreeGrafter"/>
</dbReference>
<evidence type="ECO:0000256" key="6">
    <source>
        <dbReference type="ARBA" id="ARBA00023242"/>
    </source>
</evidence>
<dbReference type="GO" id="GO:0000122">
    <property type="term" value="P:negative regulation of transcription by RNA polymerase II"/>
    <property type="evidence" value="ECO:0007669"/>
    <property type="project" value="TreeGrafter"/>
</dbReference>
<keyword evidence="3" id="KW-0677">Repeat</keyword>
<evidence type="ECO:0000256" key="4">
    <source>
        <dbReference type="ARBA" id="ARBA00022771"/>
    </source>
</evidence>
<keyword evidence="2" id="KW-0479">Metal-binding</keyword>
<dbReference type="PANTHER" id="PTHR13100:SF10">
    <property type="entry name" value="CELL GROWTH-REGULATING NUCLEOLAR PROTEIN"/>
    <property type="match status" value="1"/>
</dbReference>
<evidence type="ECO:0000256" key="8">
    <source>
        <dbReference type="SAM" id="MobiDB-lite"/>
    </source>
</evidence>
<sequence>MVVFTCNHCGDPLRKPKVAVHYQQICRKSPFLTCVDCLKDFRDDEYVAHTKCITEAERYGAKDYVPKPSANKGERKQQEWINVVNDLLNETAKLSNAERNFLNMLSKHENIPRKKAKFLNFIRNAVGNHVNATVVESVWNKMENAHKQTQQVTSKIPEETQEQNKNEVSCTQTIDCNNSFNTQNVAENQNNENIYKENNSVSCQNGNDKMCKTTDKDICERRSKSKKRHLESLPNQLSEEDQSNTNIKKLKSENKKLESLSSDSGSGSEITKFQWKKIIIDTLAAKGEISLRKLRNKVMNKCICYIFRLNNDTFKLCEYAKAIRKFNRTVEKLKESCTISIVDNKVKLL</sequence>
<dbReference type="FunFam" id="3.30.1490.490:FF:000001">
    <property type="entry name" value="cell growth-regulating nucleolar protein-like"/>
    <property type="match status" value="1"/>
</dbReference>
<protein>
    <recommendedName>
        <fullName evidence="9">Zinc finger C2H2 LYAR-type domain-containing protein</fullName>
    </recommendedName>
</protein>
<evidence type="ECO:0000256" key="1">
    <source>
        <dbReference type="ARBA" id="ARBA00004123"/>
    </source>
</evidence>
<dbReference type="AlphaFoldDB" id="A0AAW2EXS9"/>
<reference evidence="10 11" key="1">
    <citation type="submission" date="2023-03" db="EMBL/GenBank/DDBJ databases">
        <title>High recombination rates correlate with genetic variation in Cardiocondyla obscurior ants.</title>
        <authorList>
            <person name="Errbii M."/>
        </authorList>
    </citation>
    <scope>NUCLEOTIDE SEQUENCE [LARGE SCALE GENOMIC DNA]</scope>
    <source>
        <strain evidence="10">Alpha-2009</strain>
        <tissue evidence="10">Whole body</tissue>
    </source>
</reference>
<evidence type="ECO:0000256" key="2">
    <source>
        <dbReference type="ARBA" id="ARBA00022723"/>
    </source>
</evidence>
<dbReference type="InterPro" id="IPR036236">
    <property type="entry name" value="Znf_C2H2_sf"/>
</dbReference>
<comment type="caution">
    <text evidence="10">The sequence shown here is derived from an EMBL/GenBank/DDBJ whole genome shotgun (WGS) entry which is preliminary data.</text>
</comment>
<dbReference type="SUPFAM" id="SSF57667">
    <property type="entry name" value="beta-beta-alpha zinc fingers"/>
    <property type="match status" value="2"/>
</dbReference>
<evidence type="ECO:0000256" key="3">
    <source>
        <dbReference type="ARBA" id="ARBA00022737"/>
    </source>
</evidence>
<dbReference type="InterPro" id="IPR039999">
    <property type="entry name" value="LYAR"/>
</dbReference>
<accession>A0AAW2EXS9</accession>
<dbReference type="Pfam" id="PF08790">
    <property type="entry name" value="zf-LYAR"/>
    <property type="match status" value="1"/>
</dbReference>
<evidence type="ECO:0000313" key="11">
    <source>
        <dbReference type="Proteomes" id="UP001430953"/>
    </source>
</evidence>
<evidence type="ECO:0000313" key="10">
    <source>
        <dbReference type="EMBL" id="KAL0107665.1"/>
    </source>
</evidence>
<feature type="region of interest" description="Disordered" evidence="8">
    <location>
        <begin position="222"/>
        <end position="250"/>
    </location>
</feature>
<evidence type="ECO:0000256" key="7">
    <source>
        <dbReference type="PROSITE-ProRule" id="PRU01145"/>
    </source>
</evidence>
<evidence type="ECO:0000259" key="9">
    <source>
        <dbReference type="Pfam" id="PF08790"/>
    </source>
</evidence>
<dbReference type="Proteomes" id="UP001430953">
    <property type="component" value="Unassembled WGS sequence"/>
</dbReference>
<organism evidence="10 11">
    <name type="scientific">Cardiocondyla obscurior</name>
    <dbReference type="NCBI Taxonomy" id="286306"/>
    <lineage>
        <taxon>Eukaryota</taxon>
        <taxon>Metazoa</taxon>
        <taxon>Ecdysozoa</taxon>
        <taxon>Arthropoda</taxon>
        <taxon>Hexapoda</taxon>
        <taxon>Insecta</taxon>
        <taxon>Pterygota</taxon>
        <taxon>Neoptera</taxon>
        <taxon>Endopterygota</taxon>
        <taxon>Hymenoptera</taxon>
        <taxon>Apocrita</taxon>
        <taxon>Aculeata</taxon>
        <taxon>Formicoidea</taxon>
        <taxon>Formicidae</taxon>
        <taxon>Myrmicinae</taxon>
        <taxon>Cardiocondyla</taxon>
    </lineage>
</organism>
<dbReference type="InterPro" id="IPR014898">
    <property type="entry name" value="Znf_C2H2_LYAR"/>
</dbReference>
<dbReference type="GO" id="GO:0006364">
    <property type="term" value="P:rRNA processing"/>
    <property type="evidence" value="ECO:0007669"/>
    <property type="project" value="TreeGrafter"/>
</dbReference>
<dbReference type="GO" id="GO:0008270">
    <property type="term" value="F:zinc ion binding"/>
    <property type="evidence" value="ECO:0007669"/>
    <property type="project" value="UniProtKB-KW"/>
</dbReference>
<dbReference type="Gene3D" id="3.30.1490.490">
    <property type="match status" value="1"/>
</dbReference>
<evidence type="ECO:0000256" key="5">
    <source>
        <dbReference type="ARBA" id="ARBA00022833"/>
    </source>
</evidence>
<keyword evidence="11" id="KW-1185">Reference proteome</keyword>
<proteinExistence type="predicted"/>
<comment type="subcellular location">
    <subcellularLocation>
        <location evidence="1">Nucleus</location>
    </subcellularLocation>
</comment>
<dbReference type="GO" id="GO:0003677">
    <property type="term" value="F:DNA binding"/>
    <property type="evidence" value="ECO:0007669"/>
    <property type="project" value="InterPro"/>
</dbReference>
<dbReference type="PANTHER" id="PTHR13100">
    <property type="entry name" value="CELL GROWTH-REGULATING NUCLEOLAR PROTEIN LYAR"/>
    <property type="match status" value="1"/>
</dbReference>
<keyword evidence="6" id="KW-0539">Nucleus</keyword>
<dbReference type="EMBL" id="JADYXP020000016">
    <property type="protein sequence ID" value="KAL0107665.1"/>
    <property type="molecule type" value="Genomic_DNA"/>
</dbReference>
<gene>
    <name evidence="10" type="ORF">PUN28_014759</name>
</gene>
<dbReference type="PROSITE" id="PS51804">
    <property type="entry name" value="ZF_C2HC_LYAR"/>
    <property type="match status" value="2"/>
</dbReference>
<feature type="compositionally biased region" description="Polar residues" evidence="8">
    <location>
        <begin position="233"/>
        <end position="247"/>
    </location>
</feature>
<keyword evidence="4 7" id="KW-0863">Zinc-finger</keyword>
<feature type="domain" description="Zinc finger C2H2 LYAR-type" evidence="9">
    <location>
        <begin position="32"/>
        <end position="59"/>
    </location>
</feature>
<keyword evidence="5" id="KW-0862">Zinc</keyword>